<feature type="domain" description="Peptidase S74" evidence="1">
    <location>
        <begin position="583"/>
        <end position="696"/>
    </location>
</feature>
<accession>A0A858R9C2</accession>
<gene>
    <name evidence="2" type="ORF">HHL28_11250</name>
</gene>
<dbReference type="AlphaFoldDB" id="A0A858R9C2"/>
<evidence type="ECO:0000259" key="1">
    <source>
        <dbReference type="PROSITE" id="PS51688"/>
    </source>
</evidence>
<sequence>MTCIDWPSISDLPEITPDQIGANDRLRIERVGAGASALEVQRLGEMALRQHFSGGVPSPMRILGTDAEGKPTSFTPGSVCTTTENVFHQASGGLEARKLQAVLGESTSVLDFIPSQLHPGIRNNTNTTDLAPFLANAVAWAKQGGPDFGRELFWPQGFYRLRELDLTGVSNVAMRAGGSVVLVGTATPSEPGLAIIKTTNYRDWVARGGAVGAITSTRGISWTGGTWIVNPLHIHAYDHGLLMEHAVEWLVERMSVSGRWRQTALPGGTVRAGIYYQYSYCNTLLNCTMGDSAGADMDSFALYMGNDNPNALTAINCRSAGRNGFYVTGSGHSFVSCDISTGPQPNTTGIVLGACRGVSIVGSYFEGHTGFCIRKAGIIEGASISGCKFEVLDDATAIDFSGPAGSQGVCITGNAFRNGNASPSNRIGIKTSTADHDLVVAGNAFTNLSVEIDQSAGQPQVAAAGCLHTLNLQANGNITQRTGTFTAPQVTTPQLTAQQVTAQQGMGLQDGSLMVRKTTSAGTMGRGWEFSRDYGMAELTDQLYLGRPTAGILIGFYDTNGGGTATAGSITISGATTSYNSVSDYRAKALSGEASGACARLARLPVHQGRMIDEPEGSERPMLLAHEVQGLYPHVVTGRKDEMQPEYLWGSGPDGRPAKVPTGRLIPRLQELDRSKLVDELVLAHKEAITALRWMLDNWPGGDVPPHIAASLGISKP</sequence>
<dbReference type="InterPro" id="IPR030392">
    <property type="entry name" value="S74_ICA"/>
</dbReference>
<name>A0A858R9C2_9PROT</name>
<evidence type="ECO:0000313" key="3">
    <source>
        <dbReference type="Proteomes" id="UP000501891"/>
    </source>
</evidence>
<proteinExistence type="predicted"/>
<reference evidence="2" key="1">
    <citation type="submission" date="2020-04" db="EMBL/GenBank/DDBJ databases">
        <title>A desert anoxygenic phototrophic bacterium fixes CO2 using RubisCO under aerobic conditions.</title>
        <authorList>
            <person name="Tang K."/>
        </authorList>
    </citation>
    <scope>NUCLEOTIDE SEQUENCE [LARGE SCALE GENOMIC DNA]</scope>
    <source>
        <strain evidence="2">MIMtkB3</strain>
    </source>
</reference>
<keyword evidence="3" id="KW-1185">Reference proteome</keyword>
<dbReference type="InterPro" id="IPR012334">
    <property type="entry name" value="Pectin_lyas_fold"/>
</dbReference>
<dbReference type="PROSITE" id="PS51688">
    <property type="entry name" value="ICA"/>
    <property type="match status" value="1"/>
</dbReference>
<dbReference type="Proteomes" id="UP000501891">
    <property type="component" value="Chromosome"/>
</dbReference>
<organism evidence="2 3">
    <name type="scientific">Aerophototrophica crusticola</name>
    <dbReference type="NCBI Taxonomy" id="1709002"/>
    <lineage>
        <taxon>Bacteria</taxon>
        <taxon>Pseudomonadati</taxon>
        <taxon>Pseudomonadota</taxon>
        <taxon>Alphaproteobacteria</taxon>
        <taxon>Rhodospirillales</taxon>
        <taxon>Rhodospirillaceae</taxon>
        <taxon>Aerophototrophica</taxon>
    </lineage>
</organism>
<evidence type="ECO:0000313" key="2">
    <source>
        <dbReference type="EMBL" id="QJE73586.1"/>
    </source>
</evidence>
<dbReference type="Gene3D" id="2.160.20.10">
    <property type="entry name" value="Single-stranded right-handed beta-helix, Pectin lyase-like"/>
    <property type="match status" value="1"/>
</dbReference>
<protein>
    <submittedName>
        <fullName evidence="2">Right-handed parallel beta-helix repeat-containing protein</fullName>
    </submittedName>
</protein>
<dbReference type="KEGG" id="acru:HHL28_11250"/>
<dbReference type="EMBL" id="CP051775">
    <property type="protein sequence ID" value="QJE73586.1"/>
    <property type="molecule type" value="Genomic_DNA"/>
</dbReference>
<dbReference type="SUPFAM" id="SSF51126">
    <property type="entry name" value="Pectin lyase-like"/>
    <property type="match status" value="1"/>
</dbReference>
<dbReference type="InterPro" id="IPR011050">
    <property type="entry name" value="Pectin_lyase_fold/virulence"/>
</dbReference>